<name>A0AAW0EQ71_9TRYP</name>
<sequence length="209" mass="22508">MYAHRVGGGGGGGAAPVPVEDVFVRLSRRGPTTLSPPAFAAAAAKLQDEASQCTFQPSVNHVYDSVLLPWAAGADVFTRLAGHARCQQQQRQEAQRARRQADAADAEEWRARFRRITFPVRLYSSAPALISCAPPSPPGTRIRSVLRCRTDRASGSPVCVAPHPQRQADETAPPAAHVRRPASPTALAEMWLTRMADARRSRLAAPSEA</sequence>
<evidence type="ECO:0000256" key="1">
    <source>
        <dbReference type="SAM" id="MobiDB-lite"/>
    </source>
</evidence>
<dbReference type="Proteomes" id="UP001430356">
    <property type="component" value="Unassembled WGS sequence"/>
</dbReference>
<reference evidence="2 3" key="1">
    <citation type="journal article" date="2021" name="MBio">
        <title>A New Model Trypanosomatid, Novymonas esmeraldas: Genomic Perception of Its 'Candidatus Pandoraea novymonadis' Endosymbiont.</title>
        <authorList>
            <person name="Zakharova A."/>
            <person name="Saura A."/>
            <person name="Butenko A."/>
            <person name="Podesvova L."/>
            <person name="Warmusova S."/>
            <person name="Kostygov A.Y."/>
            <person name="Nenarokova A."/>
            <person name="Lukes J."/>
            <person name="Opperdoes F.R."/>
            <person name="Yurchenko V."/>
        </authorList>
    </citation>
    <scope>NUCLEOTIDE SEQUENCE [LARGE SCALE GENOMIC DNA]</scope>
    <source>
        <strain evidence="2 3">E262AT.01</strain>
    </source>
</reference>
<dbReference type="EMBL" id="JAECZO010000071">
    <property type="protein sequence ID" value="KAK7196247.1"/>
    <property type="molecule type" value="Genomic_DNA"/>
</dbReference>
<keyword evidence="3" id="KW-1185">Reference proteome</keyword>
<evidence type="ECO:0000313" key="2">
    <source>
        <dbReference type="EMBL" id="KAK7196247.1"/>
    </source>
</evidence>
<proteinExistence type="predicted"/>
<accession>A0AAW0EQ71</accession>
<comment type="caution">
    <text evidence="2">The sequence shown here is derived from an EMBL/GenBank/DDBJ whole genome shotgun (WGS) entry which is preliminary data.</text>
</comment>
<dbReference type="AlphaFoldDB" id="A0AAW0EQ71"/>
<feature type="region of interest" description="Disordered" evidence="1">
    <location>
        <begin position="156"/>
        <end position="183"/>
    </location>
</feature>
<organism evidence="2 3">
    <name type="scientific">Novymonas esmeraldas</name>
    <dbReference type="NCBI Taxonomy" id="1808958"/>
    <lineage>
        <taxon>Eukaryota</taxon>
        <taxon>Discoba</taxon>
        <taxon>Euglenozoa</taxon>
        <taxon>Kinetoplastea</taxon>
        <taxon>Metakinetoplastina</taxon>
        <taxon>Trypanosomatida</taxon>
        <taxon>Trypanosomatidae</taxon>
        <taxon>Novymonas</taxon>
    </lineage>
</organism>
<evidence type="ECO:0000313" key="3">
    <source>
        <dbReference type="Proteomes" id="UP001430356"/>
    </source>
</evidence>
<protein>
    <submittedName>
        <fullName evidence="2">Uncharacterized protein</fullName>
    </submittedName>
</protein>
<gene>
    <name evidence="2" type="ORF">NESM_000560300</name>
</gene>